<dbReference type="GO" id="GO:0008270">
    <property type="term" value="F:zinc ion binding"/>
    <property type="evidence" value="ECO:0007669"/>
    <property type="project" value="UniProtKB-KW"/>
</dbReference>
<dbReference type="Pfam" id="PF12874">
    <property type="entry name" value="zf-met"/>
    <property type="match status" value="1"/>
</dbReference>
<evidence type="ECO:0000256" key="8">
    <source>
        <dbReference type="ARBA" id="ARBA00022771"/>
    </source>
</evidence>
<evidence type="ECO:0000256" key="9">
    <source>
        <dbReference type="ARBA" id="ARBA00022776"/>
    </source>
</evidence>
<accession>A0A9Q0G2Q1</accession>
<organism evidence="18 19">
    <name type="scientific">Turnera subulata</name>
    <dbReference type="NCBI Taxonomy" id="218843"/>
    <lineage>
        <taxon>Eukaryota</taxon>
        <taxon>Viridiplantae</taxon>
        <taxon>Streptophyta</taxon>
        <taxon>Embryophyta</taxon>
        <taxon>Tracheophyta</taxon>
        <taxon>Spermatophyta</taxon>
        <taxon>Magnoliopsida</taxon>
        <taxon>eudicotyledons</taxon>
        <taxon>Gunneridae</taxon>
        <taxon>Pentapetalae</taxon>
        <taxon>rosids</taxon>
        <taxon>fabids</taxon>
        <taxon>Malpighiales</taxon>
        <taxon>Passifloraceae</taxon>
        <taxon>Turnera</taxon>
    </lineage>
</organism>
<evidence type="ECO:0000256" key="5">
    <source>
        <dbReference type="ARBA" id="ARBA00022473"/>
    </source>
</evidence>
<keyword evidence="10" id="KW-0862">Zinc</keyword>
<keyword evidence="19" id="KW-1185">Reference proteome</keyword>
<dbReference type="InterPro" id="IPR013087">
    <property type="entry name" value="Znf_C2H2_type"/>
</dbReference>
<dbReference type="GO" id="GO:0033314">
    <property type="term" value="P:mitotic DNA replication checkpoint signaling"/>
    <property type="evidence" value="ECO:0007669"/>
    <property type="project" value="TreeGrafter"/>
</dbReference>
<dbReference type="EMBL" id="JAKUCV010002922">
    <property type="protein sequence ID" value="KAJ4840876.1"/>
    <property type="molecule type" value="Genomic_DNA"/>
</dbReference>
<keyword evidence="8" id="KW-0863">Zinc-finger</keyword>
<evidence type="ECO:0000256" key="7">
    <source>
        <dbReference type="ARBA" id="ARBA00022723"/>
    </source>
</evidence>
<keyword evidence="11" id="KW-0175">Coiled coil</keyword>
<keyword evidence="5" id="KW-0217">Developmental protein</keyword>
<dbReference type="InterPro" id="IPR036236">
    <property type="entry name" value="Znf_C2H2_sf"/>
</dbReference>
<feature type="compositionally biased region" description="Low complexity" evidence="15">
    <location>
        <begin position="326"/>
        <end position="336"/>
    </location>
</feature>
<feature type="domain" description="C2H2-type" evidence="16">
    <location>
        <begin position="37"/>
        <end position="60"/>
    </location>
</feature>
<protein>
    <recommendedName>
        <fullName evidence="3">Zinc finger protein 830</fullName>
    </recommendedName>
    <alternativeName>
        <fullName evidence="14">Coiled-coil domain-containing protein 16</fullName>
    </alternativeName>
</protein>
<feature type="compositionally biased region" description="Polar residues" evidence="15">
    <location>
        <begin position="195"/>
        <end position="210"/>
    </location>
</feature>
<feature type="region of interest" description="Disordered" evidence="15">
    <location>
        <begin position="324"/>
        <end position="366"/>
    </location>
</feature>
<evidence type="ECO:0000256" key="11">
    <source>
        <dbReference type="ARBA" id="ARBA00023054"/>
    </source>
</evidence>
<dbReference type="Pfam" id="PF23406">
    <property type="entry name" value="ZNF380_CC"/>
    <property type="match status" value="1"/>
</dbReference>
<evidence type="ECO:0000313" key="18">
    <source>
        <dbReference type="EMBL" id="KAJ4840876.1"/>
    </source>
</evidence>
<evidence type="ECO:0000256" key="12">
    <source>
        <dbReference type="ARBA" id="ARBA00023242"/>
    </source>
</evidence>
<keyword evidence="9" id="KW-0498">Mitosis</keyword>
<keyword evidence="13" id="KW-0131">Cell cycle</keyword>
<name>A0A9Q0G2Q1_9ROSI</name>
<reference evidence="18" key="1">
    <citation type="submission" date="2022-02" db="EMBL/GenBank/DDBJ databases">
        <authorList>
            <person name="Henning P.M."/>
            <person name="McCubbin A.G."/>
            <person name="Shore J.S."/>
        </authorList>
    </citation>
    <scope>NUCLEOTIDE SEQUENCE</scope>
    <source>
        <strain evidence="18">F60SS</strain>
        <tissue evidence="18">Leaves</tissue>
    </source>
</reference>
<dbReference type="GO" id="GO:0005681">
    <property type="term" value="C:spliceosomal complex"/>
    <property type="evidence" value="ECO:0007669"/>
    <property type="project" value="InterPro"/>
</dbReference>
<comment type="caution">
    <text evidence="18">The sequence shown here is derived from an EMBL/GenBank/DDBJ whole genome shotgun (WGS) entry which is preliminary data.</text>
</comment>
<evidence type="ECO:0000256" key="6">
    <source>
        <dbReference type="ARBA" id="ARBA00022618"/>
    </source>
</evidence>
<evidence type="ECO:0000313" key="19">
    <source>
        <dbReference type="Proteomes" id="UP001141552"/>
    </source>
</evidence>
<dbReference type="AlphaFoldDB" id="A0A9Q0G2Q1"/>
<feature type="compositionally biased region" description="Basic and acidic residues" evidence="15">
    <location>
        <begin position="163"/>
        <end position="184"/>
    </location>
</feature>
<evidence type="ECO:0000256" key="15">
    <source>
        <dbReference type="SAM" id="MobiDB-lite"/>
    </source>
</evidence>
<proteinExistence type="predicted"/>
<dbReference type="PANTHER" id="PTHR13278:SF0">
    <property type="entry name" value="ZINC FINGER PROTEIN 830"/>
    <property type="match status" value="1"/>
</dbReference>
<evidence type="ECO:0000256" key="1">
    <source>
        <dbReference type="ARBA" id="ARBA00004286"/>
    </source>
</evidence>
<dbReference type="SUPFAM" id="SSF57667">
    <property type="entry name" value="beta-beta-alpha zinc fingers"/>
    <property type="match status" value="1"/>
</dbReference>
<dbReference type="InterPro" id="IPR059039">
    <property type="entry name" value="ZNF380_CC"/>
</dbReference>
<keyword evidence="4" id="KW-0158">Chromosome</keyword>
<feature type="compositionally biased region" description="Polar residues" evidence="15">
    <location>
        <begin position="68"/>
        <end position="89"/>
    </location>
</feature>
<evidence type="ECO:0000259" key="17">
    <source>
        <dbReference type="Pfam" id="PF23406"/>
    </source>
</evidence>
<evidence type="ECO:0000256" key="2">
    <source>
        <dbReference type="ARBA" id="ARBA00004324"/>
    </source>
</evidence>
<gene>
    <name evidence="18" type="ORF">Tsubulata_010370</name>
</gene>
<feature type="region of interest" description="Disordered" evidence="15">
    <location>
        <begin position="68"/>
        <end position="246"/>
    </location>
</feature>
<keyword evidence="12" id="KW-0539">Nucleus</keyword>
<dbReference type="Proteomes" id="UP001141552">
    <property type="component" value="Unassembled WGS sequence"/>
</dbReference>
<keyword evidence="7" id="KW-0479">Metal-binding</keyword>
<evidence type="ECO:0000256" key="13">
    <source>
        <dbReference type="ARBA" id="ARBA00023306"/>
    </source>
</evidence>
<reference evidence="18" key="2">
    <citation type="journal article" date="2023" name="Plants (Basel)">
        <title>Annotation of the Turnera subulata (Passifloraceae) Draft Genome Reveals the S-Locus Evolved after the Divergence of Turneroideae from Passifloroideae in a Stepwise Manner.</title>
        <authorList>
            <person name="Henning P.M."/>
            <person name="Roalson E.H."/>
            <person name="Mir W."/>
            <person name="McCubbin A.G."/>
            <person name="Shore J.S."/>
        </authorList>
    </citation>
    <scope>NUCLEOTIDE SEQUENCE</scope>
    <source>
        <strain evidence="18">F60SS</strain>
    </source>
</reference>
<evidence type="ECO:0000259" key="16">
    <source>
        <dbReference type="Pfam" id="PF12874"/>
    </source>
</evidence>
<keyword evidence="6" id="KW-0132">Cell division</keyword>
<dbReference type="GO" id="GO:0033260">
    <property type="term" value="P:nuclear DNA replication"/>
    <property type="evidence" value="ECO:0007669"/>
    <property type="project" value="TreeGrafter"/>
</dbReference>
<dbReference type="Gene3D" id="3.30.160.60">
    <property type="entry name" value="Classic Zinc Finger"/>
    <property type="match status" value="1"/>
</dbReference>
<dbReference type="InterPro" id="IPR040050">
    <property type="entry name" value="ZNF830-like"/>
</dbReference>
<feature type="compositionally biased region" description="Low complexity" evidence="15">
    <location>
        <begin position="143"/>
        <end position="159"/>
    </location>
</feature>
<feature type="compositionally biased region" description="Acidic residues" evidence="15">
    <location>
        <begin position="347"/>
        <end position="357"/>
    </location>
</feature>
<dbReference type="GO" id="GO:0044773">
    <property type="term" value="P:mitotic DNA damage checkpoint signaling"/>
    <property type="evidence" value="ECO:0007669"/>
    <property type="project" value="TreeGrafter"/>
</dbReference>
<dbReference type="PANTHER" id="PTHR13278">
    <property type="entry name" value="ZINC FINGER PROTEIN 830"/>
    <property type="match status" value="1"/>
</dbReference>
<evidence type="ECO:0000256" key="14">
    <source>
        <dbReference type="ARBA" id="ARBA00030672"/>
    </source>
</evidence>
<dbReference type="OrthoDB" id="77607at2759"/>
<feature type="domain" description="ZNF380 coiled-coil" evidence="17">
    <location>
        <begin position="241"/>
        <end position="321"/>
    </location>
</feature>
<dbReference type="GO" id="GO:0003676">
    <property type="term" value="F:nucleic acid binding"/>
    <property type="evidence" value="ECO:0007669"/>
    <property type="project" value="InterPro"/>
</dbReference>
<sequence length="366" mass="40807">MDAAKKKALFRAKLNEQRKDKRIDSPLVRYNELDQPVCRVCNVVLKHESQWDAHQASRKHIEAINNLRANATGRTNVNSVEPKSTPTESSRSKRPHVPESEPSAKIPKSQSALPPDFFDNNDLKGQKSTAQKANMNIAKAEPPQKLSKPQSSSALPLPSGFFDNHESEHQKNDGAKTLDQDAYKRSVSSVRAKVTASSMENKLNGSSASEIQKRNPVSAADFTTTKTEIVPSDSKQVKGALPEGFFDDKDADLRARGIKPVKPDVKDEYKEFEKLIQEDLQEVDNRLEEDEIDAAVTIEEAESVEQKFHLEKVELLKKKKMELKAARSANRSSSSKDAAKEAGLEESSSDDDSDDNFSVDWRAQHL</sequence>
<comment type="subcellular location">
    <subcellularLocation>
        <location evidence="1">Chromosome</location>
    </subcellularLocation>
    <subcellularLocation>
        <location evidence="2">Nucleus speckle</location>
    </subcellularLocation>
</comment>
<evidence type="ECO:0000256" key="10">
    <source>
        <dbReference type="ARBA" id="ARBA00022833"/>
    </source>
</evidence>
<evidence type="ECO:0000256" key="3">
    <source>
        <dbReference type="ARBA" id="ARBA00017358"/>
    </source>
</evidence>
<evidence type="ECO:0000256" key="4">
    <source>
        <dbReference type="ARBA" id="ARBA00022454"/>
    </source>
</evidence>